<dbReference type="InterPro" id="IPR033438">
    <property type="entry name" value="MOLO1"/>
</dbReference>
<organism evidence="2 3">
    <name type="scientific">Branchiostoma floridae</name>
    <name type="common">Florida lancelet</name>
    <name type="synonym">Amphioxus</name>
    <dbReference type="NCBI Taxonomy" id="7739"/>
    <lineage>
        <taxon>Eukaryota</taxon>
        <taxon>Metazoa</taxon>
        <taxon>Chordata</taxon>
        <taxon>Cephalochordata</taxon>
        <taxon>Leptocardii</taxon>
        <taxon>Amphioxiformes</taxon>
        <taxon>Branchiostomatidae</taxon>
        <taxon>Branchiostoma</taxon>
    </lineage>
</organism>
<evidence type="ECO:0000313" key="2">
    <source>
        <dbReference type="Proteomes" id="UP000001554"/>
    </source>
</evidence>
<sequence>MERSSMVIRSRMGSAPLDAVRTLQAGSVLQTSCGAQATPQNTHAGSLPTMAGHYRAVLLVLTLSPWVLQKTTGQEVQPPRSSVDEIVEECTRRNVRSLCDPDGILTTEEEVEIRRSLEDIERTSFARNSRICASTGQRLNATVVVLPALPNPSTSSEDKDLVNTLIQALLPDRTICSLLAIFVLHPPTLHWTLSTGSDVSHHEIHRSILNMATGNDRLESIKQSLYDVVDDMPEQPYYLPRGVAGFGKPNGGGGVANPIGWEGDWSTMLYIGIGLGAIILILAIFVCCVLHQRKKQERVRRAQIEAASGVMIPVSDPGVPVVLKPPA</sequence>
<gene>
    <name evidence="3" type="primary">LOC118404732</name>
</gene>
<keyword evidence="1" id="KW-0812">Transmembrane</keyword>
<accession>A0A9J7K7G6</accession>
<dbReference type="GeneID" id="118404732"/>
<evidence type="ECO:0000256" key="1">
    <source>
        <dbReference type="SAM" id="Phobius"/>
    </source>
</evidence>
<reference evidence="2" key="1">
    <citation type="journal article" date="2020" name="Nat. Ecol. Evol.">
        <title>Deeply conserved synteny resolves early events in vertebrate evolution.</title>
        <authorList>
            <person name="Simakov O."/>
            <person name="Marletaz F."/>
            <person name="Yue J.X."/>
            <person name="O'Connell B."/>
            <person name="Jenkins J."/>
            <person name="Brandt A."/>
            <person name="Calef R."/>
            <person name="Tung C.H."/>
            <person name="Huang T.K."/>
            <person name="Schmutz J."/>
            <person name="Satoh N."/>
            <person name="Yu J.K."/>
            <person name="Putnam N.H."/>
            <person name="Green R.E."/>
            <person name="Rokhsar D.S."/>
        </authorList>
    </citation>
    <scope>NUCLEOTIDE SEQUENCE [LARGE SCALE GENOMIC DNA]</scope>
    <source>
        <strain evidence="2">S238N-H82</strain>
    </source>
</reference>
<reference evidence="3" key="2">
    <citation type="submission" date="2025-08" db="UniProtKB">
        <authorList>
            <consortium name="RefSeq"/>
        </authorList>
    </citation>
    <scope>IDENTIFICATION</scope>
    <source>
        <strain evidence="3">S238N-H82</strain>
        <tissue evidence="3">Testes</tissue>
    </source>
</reference>
<keyword evidence="1" id="KW-1133">Transmembrane helix</keyword>
<dbReference type="Proteomes" id="UP000001554">
    <property type="component" value="Chromosome 17"/>
</dbReference>
<dbReference type="AlphaFoldDB" id="A0A9J7K7G6"/>
<keyword evidence="1" id="KW-0472">Membrane</keyword>
<keyword evidence="2" id="KW-1185">Reference proteome</keyword>
<dbReference type="Pfam" id="PF17175">
    <property type="entry name" value="MOLO1"/>
    <property type="match status" value="1"/>
</dbReference>
<proteinExistence type="predicted"/>
<protein>
    <submittedName>
        <fullName evidence="3">Uncharacterized protein LOC118404732 isoform X2</fullName>
    </submittedName>
</protein>
<evidence type="ECO:0000313" key="3">
    <source>
        <dbReference type="RefSeq" id="XP_035659901.1"/>
    </source>
</evidence>
<feature type="transmembrane region" description="Helical" evidence="1">
    <location>
        <begin position="268"/>
        <end position="291"/>
    </location>
</feature>
<dbReference type="RefSeq" id="XP_035659901.1">
    <property type="nucleotide sequence ID" value="XM_035804008.1"/>
</dbReference>
<dbReference type="GO" id="GO:0005892">
    <property type="term" value="C:acetylcholine-gated channel complex"/>
    <property type="evidence" value="ECO:0007669"/>
    <property type="project" value="InterPro"/>
</dbReference>
<name>A0A9J7K7G6_BRAFL</name>